<dbReference type="EMBL" id="SWBO01000002">
    <property type="protein sequence ID" value="TKC02472.1"/>
    <property type="molecule type" value="Genomic_DNA"/>
</dbReference>
<reference evidence="2 3" key="1">
    <citation type="submission" date="2019-04" db="EMBL/GenBank/DDBJ databases">
        <title>Pedobacter sp. AR-2-6 sp. nov., isolated from Arctic soil.</title>
        <authorList>
            <person name="Dahal R.H."/>
            <person name="Kim D.-U."/>
        </authorList>
    </citation>
    <scope>NUCLEOTIDE SEQUENCE [LARGE SCALE GENOMIC DNA]</scope>
    <source>
        <strain evidence="2 3">AR-2-6</strain>
    </source>
</reference>
<sequence length="167" mass="17399">MKKSTKIIASAVAAVALFFSVNANAQSPKFGIGLNVGVPTSDAYGLAIGGDLRYQFDIDKQLSVPLTAGYTRLVGKEIGNTGIDVPSYGYIPVKAGLKYFFDTTGSGLYGLAEAGAGFAVGNYSGTEFVYSPALGYSWSNGLDLAAKYEGIGNTGYAGIRLAYGFKL</sequence>
<proteinExistence type="predicted"/>
<comment type="caution">
    <text evidence="2">The sequence shown here is derived from an EMBL/GenBank/DDBJ whole genome shotgun (WGS) entry which is preliminary data.</text>
</comment>
<name>A0A4U1C804_9SPHI</name>
<evidence type="ECO:0000256" key="1">
    <source>
        <dbReference type="SAM" id="SignalP"/>
    </source>
</evidence>
<dbReference type="OrthoDB" id="791021at2"/>
<evidence type="ECO:0008006" key="4">
    <source>
        <dbReference type="Google" id="ProtNLM"/>
    </source>
</evidence>
<feature type="chain" id="PRO_5020593469" description="Outer membrane protein beta-barrel domain-containing protein" evidence="1">
    <location>
        <begin position="26"/>
        <end position="167"/>
    </location>
</feature>
<dbReference type="RefSeq" id="WP_136874767.1">
    <property type="nucleotide sequence ID" value="NZ_SWBO01000002.1"/>
</dbReference>
<evidence type="ECO:0000313" key="3">
    <source>
        <dbReference type="Proteomes" id="UP000310477"/>
    </source>
</evidence>
<dbReference type="Proteomes" id="UP000310477">
    <property type="component" value="Unassembled WGS sequence"/>
</dbReference>
<gene>
    <name evidence="2" type="ORF">FA045_04125</name>
</gene>
<keyword evidence="1" id="KW-0732">Signal</keyword>
<feature type="signal peptide" evidence="1">
    <location>
        <begin position="1"/>
        <end position="25"/>
    </location>
</feature>
<dbReference type="AlphaFoldDB" id="A0A4U1C804"/>
<protein>
    <recommendedName>
        <fullName evidence="4">Outer membrane protein beta-barrel domain-containing protein</fullName>
    </recommendedName>
</protein>
<accession>A0A4U1C804</accession>
<evidence type="ECO:0000313" key="2">
    <source>
        <dbReference type="EMBL" id="TKC02472.1"/>
    </source>
</evidence>
<keyword evidence="3" id="KW-1185">Reference proteome</keyword>
<organism evidence="2 3">
    <name type="scientific">Pedobacter cryotolerans</name>
    <dbReference type="NCBI Taxonomy" id="2571270"/>
    <lineage>
        <taxon>Bacteria</taxon>
        <taxon>Pseudomonadati</taxon>
        <taxon>Bacteroidota</taxon>
        <taxon>Sphingobacteriia</taxon>
        <taxon>Sphingobacteriales</taxon>
        <taxon>Sphingobacteriaceae</taxon>
        <taxon>Pedobacter</taxon>
    </lineage>
</organism>